<protein>
    <submittedName>
        <fullName evidence="1">Uncharacterized protein</fullName>
    </submittedName>
</protein>
<name>A0A427YPD9_9TREE</name>
<dbReference type="Proteomes" id="UP000279259">
    <property type="component" value="Unassembled WGS sequence"/>
</dbReference>
<keyword evidence="2" id="KW-1185">Reference proteome</keyword>
<reference evidence="1 2" key="1">
    <citation type="submission" date="2018-11" db="EMBL/GenBank/DDBJ databases">
        <title>Genome sequence of Saitozyma podzolica DSM 27192.</title>
        <authorList>
            <person name="Aliyu H."/>
            <person name="Gorte O."/>
            <person name="Ochsenreither K."/>
        </authorList>
    </citation>
    <scope>NUCLEOTIDE SEQUENCE [LARGE SCALE GENOMIC DNA]</scope>
    <source>
        <strain evidence="1 2">DSM 27192</strain>
    </source>
</reference>
<sequence>MSADTETDTAGGEPAVQLTFRTFTVSPLDPGSFVIPGADSGSPASQTVSGYGFVVTRRHDWAPNSSQIRDLERWTPSQSELSEDKYRHWRPTSDHVQRRGVKMGISDLMMPIMSVRTLLHVDWDVTRPLAIQSDKADSIFQEERATAPAEQEVSAVAESA</sequence>
<comment type="caution">
    <text evidence="1">The sequence shown here is derived from an EMBL/GenBank/DDBJ whole genome shotgun (WGS) entry which is preliminary data.</text>
</comment>
<dbReference type="EMBL" id="RSCD01000005">
    <property type="protein sequence ID" value="RSH92972.1"/>
    <property type="molecule type" value="Genomic_DNA"/>
</dbReference>
<accession>A0A427YPD9</accession>
<evidence type="ECO:0000313" key="1">
    <source>
        <dbReference type="EMBL" id="RSH92972.1"/>
    </source>
</evidence>
<organism evidence="1 2">
    <name type="scientific">Saitozyma podzolica</name>
    <dbReference type="NCBI Taxonomy" id="1890683"/>
    <lineage>
        <taxon>Eukaryota</taxon>
        <taxon>Fungi</taxon>
        <taxon>Dikarya</taxon>
        <taxon>Basidiomycota</taxon>
        <taxon>Agaricomycotina</taxon>
        <taxon>Tremellomycetes</taxon>
        <taxon>Tremellales</taxon>
        <taxon>Trimorphomycetaceae</taxon>
        <taxon>Saitozyma</taxon>
    </lineage>
</organism>
<gene>
    <name evidence="1" type="ORF">EHS25_008420</name>
</gene>
<dbReference type="OrthoDB" id="10410741at2759"/>
<proteinExistence type="predicted"/>
<evidence type="ECO:0000313" key="2">
    <source>
        <dbReference type="Proteomes" id="UP000279259"/>
    </source>
</evidence>
<dbReference type="AlphaFoldDB" id="A0A427YPD9"/>